<dbReference type="AlphaFoldDB" id="A0A6N9HA67"/>
<feature type="transmembrane region" description="Helical" evidence="2">
    <location>
        <begin position="202"/>
        <end position="222"/>
    </location>
</feature>
<dbReference type="InterPro" id="IPR021878">
    <property type="entry name" value="TgpA_N"/>
</dbReference>
<dbReference type="InterPro" id="IPR052901">
    <property type="entry name" value="Bact_TGase-like"/>
</dbReference>
<gene>
    <name evidence="5" type="ORF">GSY69_13690</name>
</gene>
<keyword evidence="2" id="KW-0812">Transmembrane</keyword>
<evidence type="ECO:0000256" key="2">
    <source>
        <dbReference type="SAM" id="Phobius"/>
    </source>
</evidence>
<evidence type="ECO:0000256" key="1">
    <source>
        <dbReference type="SAM" id="MobiDB-lite"/>
    </source>
</evidence>
<feature type="transmembrane region" description="Helical" evidence="2">
    <location>
        <begin position="152"/>
        <end position="168"/>
    </location>
</feature>
<keyword evidence="6" id="KW-1185">Reference proteome</keyword>
<dbReference type="SUPFAM" id="SSF54001">
    <property type="entry name" value="Cysteine proteinases"/>
    <property type="match status" value="1"/>
</dbReference>
<evidence type="ECO:0000256" key="3">
    <source>
        <dbReference type="SAM" id="SignalP"/>
    </source>
</evidence>
<feature type="transmembrane region" description="Helical" evidence="2">
    <location>
        <begin position="590"/>
        <end position="611"/>
    </location>
</feature>
<feature type="compositionally biased region" description="Low complexity" evidence="1">
    <location>
        <begin position="556"/>
        <end position="574"/>
    </location>
</feature>
<reference evidence="5 6" key="1">
    <citation type="submission" date="2020-01" db="EMBL/GenBank/DDBJ databases">
        <authorList>
            <person name="Deng T."/>
        </authorList>
    </citation>
    <scope>NUCLEOTIDE SEQUENCE [LARGE SCALE GENOMIC DNA]</scope>
    <source>
        <strain evidence="5 6">5221</strain>
    </source>
</reference>
<dbReference type="PANTHER" id="PTHR42736">
    <property type="entry name" value="PROTEIN-GLUTAMINE GAMMA-GLUTAMYLTRANSFERASE"/>
    <property type="match status" value="1"/>
</dbReference>
<proteinExistence type="predicted"/>
<dbReference type="Pfam" id="PF11992">
    <property type="entry name" value="TgpA_N"/>
    <property type="match status" value="1"/>
</dbReference>
<feature type="transmembrane region" description="Helical" evidence="2">
    <location>
        <begin position="174"/>
        <end position="190"/>
    </location>
</feature>
<protein>
    <submittedName>
        <fullName evidence="5">Transglutaminase domain-containing protein</fullName>
    </submittedName>
</protein>
<dbReference type="RefSeq" id="WP_160954380.1">
    <property type="nucleotide sequence ID" value="NZ_WWEQ01000114.1"/>
</dbReference>
<accession>A0A6N9HA67</accession>
<dbReference type="InterPro" id="IPR038765">
    <property type="entry name" value="Papain-like_cys_pep_sf"/>
</dbReference>
<keyword evidence="2" id="KW-0472">Membrane</keyword>
<evidence type="ECO:0000259" key="4">
    <source>
        <dbReference type="SMART" id="SM00460"/>
    </source>
</evidence>
<evidence type="ECO:0000313" key="5">
    <source>
        <dbReference type="EMBL" id="MYM20980.1"/>
    </source>
</evidence>
<feature type="domain" description="Transglutaminase-like" evidence="4">
    <location>
        <begin position="456"/>
        <end position="526"/>
    </location>
</feature>
<comment type="caution">
    <text evidence="5">The sequence shown here is derived from an EMBL/GenBank/DDBJ whole genome shotgun (WGS) entry which is preliminary data.</text>
</comment>
<dbReference type="PANTHER" id="PTHR42736:SF1">
    <property type="entry name" value="PROTEIN-GLUTAMINE GAMMA-GLUTAMYLTRANSFERASE"/>
    <property type="match status" value="1"/>
</dbReference>
<dbReference type="EMBL" id="WWEQ01000114">
    <property type="protein sequence ID" value="MYM20980.1"/>
    <property type="molecule type" value="Genomic_DNA"/>
</dbReference>
<sequence length="685" mass="70772">MTPTTVFQRCATALCVFAAALLTACATSAILQGTAWLAPLAAVVAAIVASGLVFRSLPGIGTSGLAALVEFCVSAWAVLIACAPGAMLGGVVPTPAAFGELFALLGQGIDDIYSTTAPAPATPGLLALMTVGLALVTTLVDGLVADLRAPKTAGIILLVVYLVPALLAPRELRWWHFASIGAAFLLLLLTPYAERGPSRGPLTAAAAGALALLLGVGIPLLIPPIEATHTRPLTAPKDLTVVNPFLDLKSDLSERSKTPIISYSTQDPLAPPIRLTSVSDYDGRTWKPETFKLDTAARANGVMPGAPGLSGDAERRTYTASFSIGGLDQQYLPAPYAPQTAHGVSDQWIYDSDTLTIVGNGITARDQQYEVSYTSVEPTAAQLAAAAPVDASQFSAQLSMPNDSPAIIARTAKRETKGAANEWEKAAKLQAYLRSDAFSYSLNAPKQASGDAIADFLADKRGYCVQFSGAMAAMARTLGIPARIGVGFTPGEQTGQGRYDVSMSQSHAWPELYFSGVGWVRFEPTPGGPAGAPPPWTEEGGESAEEPTASASPTPEDTSSASAEPTTAEPSSAPAEEDEGAPAAGAGAGFPWWIALLVLAVLLVLALPLAVRALQRSRRLRAPQDPEAVWAEVRSSLVDGGALGPASATVRGEAARLAGLVEGRDAEALRAIGAAVESARYAGPG</sequence>
<dbReference type="Proteomes" id="UP000469215">
    <property type="component" value="Unassembled WGS sequence"/>
</dbReference>
<feature type="chain" id="PRO_5038820297" evidence="3">
    <location>
        <begin position="30"/>
        <end position="685"/>
    </location>
</feature>
<feature type="transmembrane region" description="Helical" evidence="2">
    <location>
        <begin position="36"/>
        <end position="54"/>
    </location>
</feature>
<name>A0A6N9HA67_9MICO</name>
<evidence type="ECO:0000313" key="6">
    <source>
        <dbReference type="Proteomes" id="UP000469215"/>
    </source>
</evidence>
<dbReference type="SMART" id="SM00460">
    <property type="entry name" value="TGc"/>
    <property type="match status" value="1"/>
</dbReference>
<dbReference type="InterPro" id="IPR002931">
    <property type="entry name" value="Transglutaminase-like"/>
</dbReference>
<keyword evidence="3" id="KW-0732">Signal</keyword>
<feature type="transmembrane region" description="Helical" evidence="2">
    <location>
        <begin position="125"/>
        <end position="145"/>
    </location>
</feature>
<feature type="non-terminal residue" evidence="5">
    <location>
        <position position="685"/>
    </location>
</feature>
<keyword evidence="2" id="KW-1133">Transmembrane helix</keyword>
<organism evidence="5 6">
    <name type="scientific">Brevibacterium rongguiense</name>
    <dbReference type="NCBI Taxonomy" id="2695267"/>
    <lineage>
        <taxon>Bacteria</taxon>
        <taxon>Bacillati</taxon>
        <taxon>Actinomycetota</taxon>
        <taxon>Actinomycetes</taxon>
        <taxon>Micrococcales</taxon>
        <taxon>Brevibacteriaceae</taxon>
        <taxon>Brevibacterium</taxon>
    </lineage>
</organism>
<feature type="signal peptide" evidence="3">
    <location>
        <begin position="1"/>
        <end position="29"/>
    </location>
</feature>
<dbReference type="Pfam" id="PF01841">
    <property type="entry name" value="Transglut_core"/>
    <property type="match status" value="1"/>
</dbReference>
<feature type="transmembrane region" description="Helical" evidence="2">
    <location>
        <begin position="66"/>
        <end position="92"/>
    </location>
</feature>
<dbReference type="Gene3D" id="3.10.620.30">
    <property type="match status" value="1"/>
</dbReference>
<feature type="region of interest" description="Disordered" evidence="1">
    <location>
        <begin position="524"/>
        <end position="583"/>
    </location>
</feature>